<dbReference type="EMBL" id="JBHSPU010000026">
    <property type="protein sequence ID" value="MFC5917355.1"/>
    <property type="molecule type" value="Genomic_DNA"/>
</dbReference>
<evidence type="ECO:0000313" key="3">
    <source>
        <dbReference type="Proteomes" id="UP001596200"/>
    </source>
</evidence>
<feature type="compositionally biased region" description="Basic residues" evidence="1">
    <location>
        <begin position="45"/>
        <end position="59"/>
    </location>
</feature>
<evidence type="ECO:0000313" key="2">
    <source>
        <dbReference type="EMBL" id="MFC5917355.1"/>
    </source>
</evidence>
<name>A0ABW1GR84_9ACTN</name>
<keyword evidence="3" id="KW-1185">Reference proteome</keyword>
<comment type="caution">
    <text evidence="2">The sequence shown here is derived from an EMBL/GenBank/DDBJ whole genome shotgun (WGS) entry which is preliminary data.</text>
</comment>
<dbReference type="RefSeq" id="WP_344507388.1">
    <property type="nucleotide sequence ID" value="NZ_BAAATU010000001.1"/>
</dbReference>
<proteinExistence type="predicted"/>
<accession>A0ABW1GR84</accession>
<evidence type="ECO:0000256" key="1">
    <source>
        <dbReference type="SAM" id="MobiDB-lite"/>
    </source>
</evidence>
<protein>
    <submittedName>
        <fullName evidence="2">Uncharacterized protein</fullName>
    </submittedName>
</protein>
<reference evidence="3" key="1">
    <citation type="journal article" date="2019" name="Int. J. Syst. Evol. Microbiol.">
        <title>The Global Catalogue of Microorganisms (GCM) 10K type strain sequencing project: providing services to taxonomists for standard genome sequencing and annotation.</title>
        <authorList>
            <consortium name="The Broad Institute Genomics Platform"/>
            <consortium name="The Broad Institute Genome Sequencing Center for Infectious Disease"/>
            <person name="Wu L."/>
            <person name="Ma J."/>
        </authorList>
    </citation>
    <scope>NUCLEOTIDE SEQUENCE [LARGE SCALE GENOMIC DNA]</scope>
    <source>
        <strain evidence="3">JCM 4147</strain>
    </source>
</reference>
<feature type="region of interest" description="Disordered" evidence="1">
    <location>
        <begin position="24"/>
        <end position="59"/>
    </location>
</feature>
<dbReference type="Proteomes" id="UP001596200">
    <property type="component" value="Unassembled WGS sequence"/>
</dbReference>
<organism evidence="2 3">
    <name type="scientific">Streptomyces pulveraceus</name>
    <dbReference type="NCBI Taxonomy" id="68258"/>
    <lineage>
        <taxon>Bacteria</taxon>
        <taxon>Bacillati</taxon>
        <taxon>Actinomycetota</taxon>
        <taxon>Actinomycetes</taxon>
        <taxon>Kitasatosporales</taxon>
        <taxon>Streptomycetaceae</taxon>
        <taxon>Streptomyces</taxon>
    </lineage>
</organism>
<sequence>MHHPAHTPTGPADLALPLALVTERAPHGTGRAPELRTASATATGRGRRAARRRATAVRG</sequence>
<gene>
    <name evidence="2" type="ORF">ACFP1B_28585</name>
</gene>